<proteinExistence type="predicted"/>
<dbReference type="CDD" id="cd03808">
    <property type="entry name" value="GT4_CapM-like"/>
    <property type="match status" value="1"/>
</dbReference>
<dbReference type="Pfam" id="PF13579">
    <property type="entry name" value="Glyco_trans_4_4"/>
    <property type="match status" value="1"/>
</dbReference>
<dbReference type="InterPro" id="IPR028098">
    <property type="entry name" value="Glyco_trans_4-like_N"/>
</dbReference>
<dbReference type="PANTHER" id="PTHR12526:SF638">
    <property type="entry name" value="SPORE COAT PROTEIN SA"/>
    <property type="match status" value="1"/>
</dbReference>
<gene>
    <name evidence="2" type="ORF">ACFPN5_00865</name>
</gene>
<dbReference type="Proteomes" id="UP001596050">
    <property type="component" value="Unassembled WGS sequence"/>
</dbReference>
<reference evidence="3" key="1">
    <citation type="journal article" date="2019" name="Int. J. Syst. Evol. Microbiol.">
        <title>The Global Catalogue of Microorganisms (GCM) 10K type strain sequencing project: providing services to taxonomists for standard genome sequencing and annotation.</title>
        <authorList>
            <consortium name="The Broad Institute Genomics Platform"/>
            <consortium name="The Broad Institute Genome Sequencing Center for Infectious Disease"/>
            <person name="Wu L."/>
            <person name="Ma J."/>
        </authorList>
    </citation>
    <scope>NUCLEOTIDE SEQUENCE [LARGE SCALE GENOMIC DNA]</scope>
    <source>
        <strain evidence="3">KACC 12649</strain>
    </source>
</reference>
<dbReference type="Pfam" id="PF13692">
    <property type="entry name" value="Glyco_trans_1_4"/>
    <property type="match status" value="1"/>
</dbReference>
<evidence type="ECO:0000313" key="2">
    <source>
        <dbReference type="EMBL" id="MFC5458355.1"/>
    </source>
</evidence>
<accession>A0ABW0KY73</accession>
<comment type="caution">
    <text evidence="2">The sequence shown here is derived from an EMBL/GenBank/DDBJ whole genome shotgun (WGS) entry which is preliminary data.</text>
</comment>
<organism evidence="2 3">
    <name type="scientific">Massilia niabensis</name>
    <dbReference type="NCBI Taxonomy" id="544910"/>
    <lineage>
        <taxon>Bacteria</taxon>
        <taxon>Pseudomonadati</taxon>
        <taxon>Pseudomonadota</taxon>
        <taxon>Betaproteobacteria</taxon>
        <taxon>Burkholderiales</taxon>
        <taxon>Oxalobacteraceae</taxon>
        <taxon>Telluria group</taxon>
        <taxon>Massilia</taxon>
    </lineage>
</organism>
<evidence type="ECO:0000259" key="1">
    <source>
        <dbReference type="Pfam" id="PF13579"/>
    </source>
</evidence>
<dbReference type="SUPFAM" id="SSF53756">
    <property type="entry name" value="UDP-Glycosyltransferase/glycogen phosphorylase"/>
    <property type="match status" value="1"/>
</dbReference>
<evidence type="ECO:0000313" key="3">
    <source>
        <dbReference type="Proteomes" id="UP001596050"/>
    </source>
</evidence>
<sequence length="390" mass="43535">MNKKIVMSVNTAWNIHNFRAGLVKALTRHGYDVMVMAPDDEYSRRLAPLGCRFKMLSMDNNGTSPGRDLALLVKYWRVFQSVRPFVYLGYTIKPNVYGSIAAHGLDIPVINNIAGLGTTFINRTVLTCVVKRLYRTSLRRSNRVFFQNSDDRNLFVQAGLTQESVADVLPGSGIDLKHFLPLPLAPLQGRPFRFLLVARMLKDKGVEEFAAAAEIVRRVLPAVQFQLLGPVDAKNPNSISLQRIRQWEESGLVQYLNETDDVRPFMADADCIVLPSYREGVPHSLLEAAAIGRPIITTDVVGCKDVVDHDSNGFLCKVKNPTDLAEKMMQMVALPHEQRLEMGAQGRRKAISQFDENIVIGKYLNAIAQLEVAGKGRSVQRLKATVESLE</sequence>
<dbReference type="PANTHER" id="PTHR12526">
    <property type="entry name" value="GLYCOSYLTRANSFERASE"/>
    <property type="match status" value="1"/>
</dbReference>
<keyword evidence="3" id="KW-1185">Reference proteome</keyword>
<protein>
    <submittedName>
        <fullName evidence="2">Glycosyltransferase family 4 protein</fullName>
    </submittedName>
</protein>
<name>A0ABW0KY73_9BURK</name>
<dbReference type="Gene3D" id="3.40.50.2000">
    <property type="entry name" value="Glycogen Phosphorylase B"/>
    <property type="match status" value="2"/>
</dbReference>
<feature type="domain" description="Glycosyltransferase subfamily 4-like N-terminal" evidence="1">
    <location>
        <begin position="20"/>
        <end position="165"/>
    </location>
</feature>
<dbReference type="RefSeq" id="WP_379779128.1">
    <property type="nucleotide sequence ID" value="NZ_JBHSMU010000003.1"/>
</dbReference>
<dbReference type="EMBL" id="JBHSMU010000003">
    <property type="protein sequence ID" value="MFC5458355.1"/>
    <property type="molecule type" value="Genomic_DNA"/>
</dbReference>